<protein>
    <submittedName>
        <fullName evidence="2">Uncharacterized protein</fullName>
    </submittedName>
</protein>
<sequence>MAIFWGYVRQRDKTIQKSPQMKFSHLMPIFSIFHKELLLKLEEENDEAPAPVNTTTTMTPRSKAPLTAQEHAVHQLIDELTKLDSDLEDEVPINLLEKKCFKTTARKAIPADSGESERQQRYKHTTKPSKPN</sequence>
<feature type="region of interest" description="Disordered" evidence="1">
    <location>
        <begin position="105"/>
        <end position="132"/>
    </location>
</feature>
<gene>
    <name evidence="2" type="ORF">PVK06_005180</name>
</gene>
<keyword evidence="3" id="KW-1185">Reference proteome</keyword>
<dbReference type="Proteomes" id="UP001358586">
    <property type="component" value="Chromosome 2"/>
</dbReference>
<proteinExistence type="predicted"/>
<dbReference type="EMBL" id="JARKNE010000002">
    <property type="protein sequence ID" value="KAK5842788.1"/>
    <property type="molecule type" value="Genomic_DNA"/>
</dbReference>
<comment type="caution">
    <text evidence="2">The sequence shown here is derived from an EMBL/GenBank/DDBJ whole genome shotgun (WGS) entry which is preliminary data.</text>
</comment>
<name>A0ABR0QU00_GOSAR</name>
<evidence type="ECO:0000313" key="3">
    <source>
        <dbReference type="Proteomes" id="UP001358586"/>
    </source>
</evidence>
<evidence type="ECO:0000256" key="1">
    <source>
        <dbReference type="SAM" id="MobiDB-lite"/>
    </source>
</evidence>
<feature type="compositionally biased region" description="Basic residues" evidence="1">
    <location>
        <begin position="121"/>
        <end position="132"/>
    </location>
</feature>
<reference evidence="2 3" key="1">
    <citation type="submission" date="2023-03" db="EMBL/GenBank/DDBJ databases">
        <title>WGS of Gossypium arboreum.</title>
        <authorList>
            <person name="Yu D."/>
        </authorList>
    </citation>
    <scope>NUCLEOTIDE SEQUENCE [LARGE SCALE GENOMIC DNA]</scope>
    <source>
        <tissue evidence="2">Leaf</tissue>
    </source>
</reference>
<evidence type="ECO:0000313" key="2">
    <source>
        <dbReference type="EMBL" id="KAK5842788.1"/>
    </source>
</evidence>
<organism evidence="2 3">
    <name type="scientific">Gossypium arboreum</name>
    <name type="common">Tree cotton</name>
    <name type="synonym">Gossypium nanking</name>
    <dbReference type="NCBI Taxonomy" id="29729"/>
    <lineage>
        <taxon>Eukaryota</taxon>
        <taxon>Viridiplantae</taxon>
        <taxon>Streptophyta</taxon>
        <taxon>Embryophyta</taxon>
        <taxon>Tracheophyta</taxon>
        <taxon>Spermatophyta</taxon>
        <taxon>Magnoliopsida</taxon>
        <taxon>eudicotyledons</taxon>
        <taxon>Gunneridae</taxon>
        <taxon>Pentapetalae</taxon>
        <taxon>rosids</taxon>
        <taxon>malvids</taxon>
        <taxon>Malvales</taxon>
        <taxon>Malvaceae</taxon>
        <taxon>Malvoideae</taxon>
        <taxon>Gossypium</taxon>
    </lineage>
</organism>
<accession>A0ABR0QU00</accession>
<feature type="region of interest" description="Disordered" evidence="1">
    <location>
        <begin position="45"/>
        <end position="68"/>
    </location>
</feature>